<dbReference type="PANTHER" id="PTHR11595:SF21">
    <property type="entry name" value="ELONGATION FACTOR 1-BETA"/>
    <property type="match status" value="1"/>
</dbReference>
<dbReference type="KEGG" id="pgri:PgNI_04902"/>
<evidence type="ECO:0000256" key="1">
    <source>
        <dbReference type="ARBA" id="ARBA00007411"/>
    </source>
</evidence>
<dbReference type="GO" id="GO:0005829">
    <property type="term" value="C:cytosol"/>
    <property type="evidence" value="ECO:0007669"/>
    <property type="project" value="TreeGrafter"/>
</dbReference>
<dbReference type="Pfam" id="PF10587">
    <property type="entry name" value="EF-1_beta_acid"/>
    <property type="match status" value="1"/>
</dbReference>
<dbReference type="SUPFAM" id="SSF47616">
    <property type="entry name" value="GST C-terminal domain-like"/>
    <property type="match status" value="1"/>
</dbReference>
<dbReference type="PROSITE" id="PS00824">
    <property type="entry name" value="EF1BD_1"/>
    <property type="match status" value="1"/>
</dbReference>
<reference evidence="10" key="2">
    <citation type="submission" date="2019-10" db="EMBL/GenBank/DDBJ databases">
        <authorList>
            <consortium name="NCBI Genome Project"/>
        </authorList>
    </citation>
    <scope>NUCLEOTIDE SEQUENCE</scope>
    <source>
        <strain evidence="10">NI907</strain>
    </source>
</reference>
<dbReference type="InterPro" id="IPR036219">
    <property type="entry name" value="eEF-1beta-like_sf"/>
</dbReference>
<dbReference type="AlphaFoldDB" id="A0A6P8BBM4"/>
<sequence>MGFADILTDAGLAMLDSWLSTRSYIVGNSASQADVVTYKALSSAPDATKYANAARWYKHIASFEDEFSNLPGDATKAYTEYGPEKTEATLNPAKAPAAEEDDDDVDLFGSDDEEEDAEAARIRQERLDEYNKKKATKPKTIAKSVVTLDIKPWDDETNMTELEAAVRAIEQDGLVWGASKLVPVGYGVSKLQMTLVVEDDKVGVTELQEQIEELEDYVQSTDVAAMQKL</sequence>
<reference evidence="10" key="3">
    <citation type="submission" date="2025-08" db="UniProtKB">
        <authorList>
            <consortium name="RefSeq"/>
        </authorList>
    </citation>
    <scope>IDENTIFICATION</scope>
    <source>
        <strain evidence="10">NI907</strain>
    </source>
</reference>
<evidence type="ECO:0000259" key="8">
    <source>
        <dbReference type="SMART" id="SM01182"/>
    </source>
</evidence>
<organism evidence="9 10">
    <name type="scientific">Pyricularia grisea</name>
    <name type="common">Crabgrass-specific blast fungus</name>
    <name type="synonym">Magnaporthe grisea</name>
    <dbReference type="NCBI Taxonomy" id="148305"/>
    <lineage>
        <taxon>Eukaryota</taxon>
        <taxon>Fungi</taxon>
        <taxon>Dikarya</taxon>
        <taxon>Ascomycota</taxon>
        <taxon>Pezizomycotina</taxon>
        <taxon>Sordariomycetes</taxon>
        <taxon>Sordariomycetidae</taxon>
        <taxon>Magnaporthales</taxon>
        <taxon>Pyriculariaceae</taxon>
        <taxon>Pyricularia</taxon>
    </lineage>
</organism>
<feature type="region of interest" description="Disordered" evidence="6">
    <location>
        <begin position="83"/>
        <end position="104"/>
    </location>
</feature>
<evidence type="ECO:0000256" key="5">
    <source>
        <dbReference type="RuleBase" id="RU003791"/>
    </source>
</evidence>
<dbReference type="SUPFAM" id="SSF54984">
    <property type="entry name" value="eEF-1beta-like"/>
    <property type="match status" value="1"/>
</dbReference>
<dbReference type="InterPro" id="IPR014717">
    <property type="entry name" value="Transl_elong_EF1B/ribsomal_bS6"/>
</dbReference>
<keyword evidence="4 5" id="KW-0648">Protein biosynthesis</keyword>
<dbReference type="Pfam" id="PF00736">
    <property type="entry name" value="EF1_GNE"/>
    <property type="match status" value="1"/>
</dbReference>
<evidence type="ECO:0000256" key="4">
    <source>
        <dbReference type="ARBA" id="ARBA00022917"/>
    </source>
</evidence>
<feature type="domain" description="Translation elongation factor EF1B beta/delta subunit guanine nucleotide exchange" evidence="7">
    <location>
        <begin position="143"/>
        <end position="229"/>
    </location>
</feature>
<evidence type="ECO:0000313" key="10">
    <source>
        <dbReference type="RefSeq" id="XP_030984545.1"/>
    </source>
</evidence>
<evidence type="ECO:0000256" key="3">
    <source>
        <dbReference type="ARBA" id="ARBA00022768"/>
    </source>
</evidence>
<dbReference type="Proteomes" id="UP000515153">
    <property type="component" value="Unplaced"/>
</dbReference>
<dbReference type="FunFam" id="1.20.1050.130:FF:000001">
    <property type="entry name" value="Putative Elongation factor 1-beta"/>
    <property type="match status" value="1"/>
</dbReference>
<keyword evidence="9" id="KW-1185">Reference proteome</keyword>
<dbReference type="InterPro" id="IPR036282">
    <property type="entry name" value="Glutathione-S-Trfase_C_sf"/>
</dbReference>
<accession>A0A6P8BBM4</accession>
<evidence type="ECO:0000256" key="2">
    <source>
        <dbReference type="ARBA" id="ARBA00017600"/>
    </source>
</evidence>
<protein>
    <recommendedName>
        <fullName evidence="2">Elongation factor 1-beta</fullName>
    </recommendedName>
</protein>
<dbReference type="SMART" id="SM01182">
    <property type="entry name" value="EF-1_beta_acid"/>
    <property type="match status" value="1"/>
</dbReference>
<gene>
    <name evidence="10" type="ORF">PgNI_04902</name>
</gene>
<evidence type="ECO:0000256" key="6">
    <source>
        <dbReference type="SAM" id="MobiDB-lite"/>
    </source>
</evidence>
<keyword evidence="3 5" id="KW-0251">Elongation factor</keyword>
<evidence type="ECO:0000259" key="7">
    <source>
        <dbReference type="SMART" id="SM00888"/>
    </source>
</evidence>
<evidence type="ECO:0000313" key="9">
    <source>
        <dbReference type="Proteomes" id="UP000515153"/>
    </source>
</evidence>
<dbReference type="Gene3D" id="1.20.1050.130">
    <property type="match status" value="1"/>
</dbReference>
<name>A0A6P8BBM4_PYRGI</name>
<dbReference type="GeneID" id="41959852"/>
<dbReference type="InterPro" id="IPR014038">
    <property type="entry name" value="EF1B_bsu/dsu_GNE"/>
</dbReference>
<dbReference type="RefSeq" id="XP_030984545.1">
    <property type="nucleotide sequence ID" value="XM_031124943.1"/>
</dbReference>
<reference evidence="10" key="1">
    <citation type="journal article" date="2019" name="Mol. Biol. Evol.">
        <title>Blast fungal genomes show frequent chromosomal changes, gene gains and losses, and effector gene turnover.</title>
        <authorList>
            <person name="Gomez Luciano L.B."/>
            <person name="Jason Tsai I."/>
            <person name="Chuma I."/>
            <person name="Tosa Y."/>
            <person name="Chen Y.H."/>
            <person name="Li J.Y."/>
            <person name="Li M.Y."/>
            <person name="Jade Lu M.Y."/>
            <person name="Nakayashiki H."/>
            <person name="Li W.H."/>
        </authorList>
    </citation>
    <scope>NUCLEOTIDE SEQUENCE</scope>
    <source>
        <strain evidence="10">NI907</strain>
    </source>
</reference>
<dbReference type="Gene3D" id="3.30.70.60">
    <property type="match status" value="1"/>
</dbReference>
<dbReference type="GO" id="GO:0005085">
    <property type="term" value="F:guanyl-nucleotide exchange factor activity"/>
    <property type="evidence" value="ECO:0007669"/>
    <property type="project" value="TreeGrafter"/>
</dbReference>
<dbReference type="GO" id="GO:0003746">
    <property type="term" value="F:translation elongation factor activity"/>
    <property type="evidence" value="ECO:0007669"/>
    <property type="project" value="UniProtKB-KW"/>
</dbReference>
<dbReference type="FunFam" id="3.30.70.60:FF:000001">
    <property type="entry name" value="Elongation factor 1-beta 1 like"/>
    <property type="match status" value="1"/>
</dbReference>
<feature type="domain" description="Elongation factor 1 beta central acidic region eukaryote" evidence="8">
    <location>
        <begin position="107"/>
        <end position="134"/>
    </location>
</feature>
<dbReference type="InterPro" id="IPR049720">
    <property type="entry name" value="EF1B_bsu/dsu"/>
</dbReference>
<dbReference type="CDD" id="cd00292">
    <property type="entry name" value="EF1B"/>
    <property type="match status" value="1"/>
</dbReference>
<dbReference type="GO" id="GO:0005853">
    <property type="term" value="C:eukaryotic translation elongation factor 1 complex"/>
    <property type="evidence" value="ECO:0007669"/>
    <property type="project" value="InterPro"/>
</dbReference>
<dbReference type="PROSITE" id="PS00825">
    <property type="entry name" value="EF1BD_2"/>
    <property type="match status" value="1"/>
</dbReference>
<dbReference type="InterPro" id="IPR001326">
    <property type="entry name" value="Transl_elong_EF1B_B/D_CS"/>
</dbReference>
<proteinExistence type="inferred from homology"/>
<dbReference type="OrthoDB" id="331763at2759"/>
<dbReference type="PANTHER" id="PTHR11595">
    <property type="entry name" value="EF-HAND AND COILED-COIL DOMAIN-CONTAINING FAMILY MEMBER"/>
    <property type="match status" value="1"/>
</dbReference>
<dbReference type="InterPro" id="IPR018940">
    <property type="entry name" value="EF-1_beta_acid_region_euk"/>
</dbReference>
<comment type="similarity">
    <text evidence="1 5">Belongs to the EF-1-beta/EF-1-delta family.</text>
</comment>
<dbReference type="SMART" id="SM00888">
    <property type="entry name" value="EF1_GNE"/>
    <property type="match status" value="1"/>
</dbReference>